<reference evidence="4 5" key="1">
    <citation type="submission" date="2018-02" db="EMBL/GenBank/DDBJ databases">
        <title>Genomic Encyclopedia of Archaeal and Bacterial Type Strains, Phase II (KMG-II): from individual species to whole genera.</title>
        <authorList>
            <person name="Goeker M."/>
        </authorList>
    </citation>
    <scope>NUCLEOTIDE SEQUENCE [LARGE SCALE GENOMIC DNA]</scope>
    <source>
        <strain evidence="4 5">DSM 29526</strain>
    </source>
</reference>
<feature type="transmembrane region" description="Helical" evidence="1">
    <location>
        <begin position="57"/>
        <end position="77"/>
    </location>
</feature>
<feature type="domain" description="MgtC/SapB/SrpB/YhiD N-terminal" evidence="2">
    <location>
        <begin position="9"/>
        <end position="136"/>
    </location>
</feature>
<dbReference type="RefSeq" id="WP_104418799.1">
    <property type="nucleotide sequence ID" value="NZ_PTJC01000005.1"/>
</dbReference>
<keyword evidence="1" id="KW-0812">Transmembrane</keyword>
<name>A0A2S6I9Q7_9BACT</name>
<keyword evidence="1" id="KW-0472">Membrane</keyword>
<evidence type="ECO:0000313" key="4">
    <source>
        <dbReference type="EMBL" id="PPK88234.1"/>
    </source>
</evidence>
<feature type="transmembrane region" description="Helical" evidence="1">
    <location>
        <begin position="179"/>
        <end position="197"/>
    </location>
</feature>
<keyword evidence="1" id="KW-1133">Transmembrane helix</keyword>
<feature type="transmembrane region" description="Helical" evidence="1">
    <location>
        <begin position="97"/>
        <end position="128"/>
    </location>
</feature>
<evidence type="ECO:0000256" key="1">
    <source>
        <dbReference type="SAM" id="Phobius"/>
    </source>
</evidence>
<evidence type="ECO:0000259" key="2">
    <source>
        <dbReference type="Pfam" id="PF02308"/>
    </source>
</evidence>
<feature type="transmembrane region" description="Helical" evidence="1">
    <location>
        <begin position="33"/>
        <end position="50"/>
    </location>
</feature>
<evidence type="ECO:0000313" key="5">
    <source>
        <dbReference type="Proteomes" id="UP000237662"/>
    </source>
</evidence>
<dbReference type="PANTHER" id="PTHR39084:SF1">
    <property type="entry name" value="DUF4010 DOMAIN-CONTAINING PROTEIN"/>
    <property type="match status" value="1"/>
</dbReference>
<dbReference type="AlphaFoldDB" id="A0A2S6I9Q7"/>
<feature type="transmembrane region" description="Helical" evidence="1">
    <location>
        <begin position="370"/>
        <end position="393"/>
    </location>
</feature>
<protein>
    <submittedName>
        <fullName evidence="4">Uncharacterized membrane protein (DUF4010 family)</fullName>
    </submittedName>
</protein>
<feature type="transmembrane region" description="Helical" evidence="1">
    <location>
        <begin position="148"/>
        <end position="164"/>
    </location>
</feature>
<feature type="transmembrane region" description="Helical" evidence="1">
    <location>
        <begin position="400"/>
        <end position="419"/>
    </location>
</feature>
<dbReference type="Pfam" id="PF13194">
    <property type="entry name" value="DUF4010"/>
    <property type="match status" value="1"/>
</dbReference>
<sequence>MDYTPFVHLATSLGLGLLVGLQRERANSEIAGIRTFGLITLSGTFCALLAEATDSRWLIAAGAIAVTILIAAANFIRADTLRAEEADDVGIGQTTEIAILLMFLVGAFIPIGPTAVAVTTGASVAILLSLKRTLHRVTGNMTREDVRAIMQFAAIAFIILPLLPDQDYGPYETLNPREIWTMVVLIVGLSVVAYFVYKWAGKSIGTIAGGILGGLISSTATTVTYAKRTAGTERAGRLAALVIFIASTISFVRVLIEVGVVIPERLGVIAPPIAAMVVFMALLCCGLYWINDDEETEELPDPENPAQLKAALIFGALYAIIIFAVAAVEDYFGQRGLFVVSLISGLTDVDAITLSLSNTIKDGGLTAERGWSLILLAALSNMVFKAGLAVFLGSRNLSKYVLGATGLTIAAGALVLWLWPEGWAWG</sequence>
<dbReference type="Proteomes" id="UP000237662">
    <property type="component" value="Unassembled WGS sequence"/>
</dbReference>
<feature type="transmembrane region" description="Helical" evidence="1">
    <location>
        <begin position="238"/>
        <end position="256"/>
    </location>
</feature>
<dbReference type="EMBL" id="PTJC01000005">
    <property type="protein sequence ID" value="PPK88234.1"/>
    <property type="molecule type" value="Genomic_DNA"/>
</dbReference>
<dbReference type="PANTHER" id="PTHR39084">
    <property type="entry name" value="MEMBRANE PROTEIN-RELATED"/>
    <property type="match status" value="1"/>
</dbReference>
<feature type="domain" description="DUF4010" evidence="3">
    <location>
        <begin position="184"/>
        <end position="393"/>
    </location>
</feature>
<dbReference type="Pfam" id="PF02308">
    <property type="entry name" value="MgtC"/>
    <property type="match status" value="1"/>
</dbReference>
<feature type="transmembrane region" description="Helical" evidence="1">
    <location>
        <begin position="204"/>
        <end position="226"/>
    </location>
</feature>
<proteinExistence type="predicted"/>
<dbReference type="OrthoDB" id="9813718at2"/>
<evidence type="ECO:0000259" key="3">
    <source>
        <dbReference type="Pfam" id="PF13194"/>
    </source>
</evidence>
<feature type="transmembrane region" description="Helical" evidence="1">
    <location>
        <begin position="337"/>
        <end position="358"/>
    </location>
</feature>
<gene>
    <name evidence="4" type="ORF">CLV84_1199</name>
</gene>
<comment type="caution">
    <text evidence="4">The sequence shown here is derived from an EMBL/GenBank/DDBJ whole genome shotgun (WGS) entry which is preliminary data.</text>
</comment>
<feature type="transmembrane region" description="Helical" evidence="1">
    <location>
        <begin position="310"/>
        <end position="328"/>
    </location>
</feature>
<organism evidence="4 5">
    <name type="scientific">Neolewinella xylanilytica</name>
    <dbReference type="NCBI Taxonomy" id="1514080"/>
    <lineage>
        <taxon>Bacteria</taxon>
        <taxon>Pseudomonadati</taxon>
        <taxon>Bacteroidota</taxon>
        <taxon>Saprospiria</taxon>
        <taxon>Saprospirales</taxon>
        <taxon>Lewinellaceae</taxon>
        <taxon>Neolewinella</taxon>
    </lineage>
</organism>
<dbReference type="InterPro" id="IPR049177">
    <property type="entry name" value="MgtC_SapB_SrpB_YhiD_N"/>
</dbReference>
<dbReference type="InterPro" id="IPR025105">
    <property type="entry name" value="DUF4010"/>
</dbReference>
<feature type="transmembrane region" description="Helical" evidence="1">
    <location>
        <begin position="268"/>
        <end position="290"/>
    </location>
</feature>
<accession>A0A2S6I9Q7</accession>
<keyword evidence="5" id="KW-1185">Reference proteome</keyword>